<dbReference type="EMBL" id="SJPH01000001">
    <property type="protein sequence ID" value="TWT48669.1"/>
    <property type="molecule type" value="Genomic_DNA"/>
</dbReference>
<keyword evidence="2" id="KW-1185">Reference proteome</keyword>
<organism evidence="1 2">
    <name type="scientific">Botrimarina hoheduenensis</name>
    <dbReference type="NCBI Taxonomy" id="2528000"/>
    <lineage>
        <taxon>Bacteria</taxon>
        <taxon>Pseudomonadati</taxon>
        <taxon>Planctomycetota</taxon>
        <taxon>Planctomycetia</taxon>
        <taxon>Pirellulales</taxon>
        <taxon>Lacipirellulaceae</taxon>
        <taxon>Botrimarina</taxon>
    </lineage>
</organism>
<evidence type="ECO:0000313" key="1">
    <source>
        <dbReference type="EMBL" id="TWT48669.1"/>
    </source>
</evidence>
<sequence length="94" mass="9906">MPFGGVGSGAEYVAEQINHGRFSSATGSTPAWCFRRRHSKSRSLRVAPGPANGPHIGSALVCLAQRGLPIRQRLERGRGELVVEGERPAGISGA</sequence>
<evidence type="ECO:0000313" key="2">
    <source>
        <dbReference type="Proteomes" id="UP000318995"/>
    </source>
</evidence>
<accession>A0A5C5WF08</accession>
<proteinExistence type="predicted"/>
<comment type="caution">
    <text evidence="1">The sequence shown here is derived from an EMBL/GenBank/DDBJ whole genome shotgun (WGS) entry which is preliminary data.</text>
</comment>
<reference evidence="1 2" key="1">
    <citation type="submission" date="2019-02" db="EMBL/GenBank/DDBJ databases">
        <title>Deep-cultivation of Planctomycetes and their phenomic and genomic characterization uncovers novel biology.</title>
        <authorList>
            <person name="Wiegand S."/>
            <person name="Jogler M."/>
            <person name="Boedeker C."/>
            <person name="Pinto D."/>
            <person name="Vollmers J."/>
            <person name="Rivas-Marin E."/>
            <person name="Kohn T."/>
            <person name="Peeters S.H."/>
            <person name="Heuer A."/>
            <person name="Rast P."/>
            <person name="Oberbeckmann S."/>
            <person name="Bunk B."/>
            <person name="Jeske O."/>
            <person name="Meyerdierks A."/>
            <person name="Storesund J.E."/>
            <person name="Kallscheuer N."/>
            <person name="Luecker S."/>
            <person name="Lage O.M."/>
            <person name="Pohl T."/>
            <person name="Merkel B.J."/>
            <person name="Hornburger P."/>
            <person name="Mueller R.-W."/>
            <person name="Bruemmer F."/>
            <person name="Labrenz M."/>
            <person name="Spormann A.M."/>
            <person name="Op Den Camp H."/>
            <person name="Overmann J."/>
            <person name="Amann R."/>
            <person name="Jetten M.S.M."/>
            <person name="Mascher T."/>
            <person name="Medema M.H."/>
            <person name="Devos D.P."/>
            <person name="Kaster A.-K."/>
            <person name="Ovreas L."/>
            <person name="Rohde M."/>
            <person name="Galperin M.Y."/>
            <person name="Jogler C."/>
        </authorList>
    </citation>
    <scope>NUCLEOTIDE SEQUENCE [LARGE SCALE GENOMIC DNA]</scope>
    <source>
        <strain evidence="1 2">Pla111</strain>
    </source>
</reference>
<protein>
    <submittedName>
        <fullName evidence="1">Uncharacterized protein</fullName>
    </submittedName>
</protein>
<gene>
    <name evidence="1" type="ORF">Pla111_04440</name>
</gene>
<dbReference type="Proteomes" id="UP000318995">
    <property type="component" value="Unassembled WGS sequence"/>
</dbReference>
<dbReference type="AlphaFoldDB" id="A0A5C5WF08"/>
<name>A0A5C5WF08_9BACT</name>